<sequence length="149" mass="16874">MASFINKDSGKYCRPQNYVNLNSPSVRLSSSLIETSTRYPLMYGRHVKVAFPLQRENNLPKDPTPEEWEILSSLFPDFVGASVLEHFLIIYVVKLPAKLWPVSVAGLPLFLTTDERVPWTFGKVGNVKYAVLDISMPDTASKELCIKPW</sequence>
<accession>A0A4S3J2M9</accession>
<comment type="caution">
    <text evidence="1">The sequence shown here is derived from an EMBL/GenBank/DDBJ whole genome shotgun (WGS) entry which is preliminary data.</text>
</comment>
<gene>
    <name evidence="1" type="ORF">EYZ11_011490</name>
</gene>
<dbReference type="VEuPathDB" id="FungiDB:EYZ11_011490"/>
<reference evidence="1 2" key="1">
    <citation type="submission" date="2019-03" db="EMBL/GenBank/DDBJ databases">
        <title>The genome sequence of a newly discovered highly antifungal drug resistant Aspergillus species, Aspergillus tanneri NIH 1004.</title>
        <authorList>
            <person name="Mounaud S."/>
            <person name="Singh I."/>
            <person name="Joardar V."/>
            <person name="Pakala S."/>
            <person name="Pakala S."/>
            <person name="Venepally P."/>
            <person name="Hoover J."/>
            <person name="Nierman W."/>
            <person name="Chung J."/>
            <person name="Losada L."/>
        </authorList>
    </citation>
    <scope>NUCLEOTIDE SEQUENCE [LARGE SCALE GENOMIC DNA]</scope>
    <source>
        <strain evidence="1 2">NIH1004</strain>
    </source>
</reference>
<proteinExistence type="predicted"/>
<dbReference type="AlphaFoldDB" id="A0A4S3J2M9"/>
<evidence type="ECO:0000313" key="2">
    <source>
        <dbReference type="Proteomes" id="UP000308092"/>
    </source>
</evidence>
<protein>
    <submittedName>
        <fullName evidence="1">Uncharacterized protein</fullName>
    </submittedName>
</protein>
<evidence type="ECO:0000313" key="1">
    <source>
        <dbReference type="EMBL" id="THC89063.1"/>
    </source>
</evidence>
<name>A0A4S3J2M9_9EURO</name>
<keyword evidence="2" id="KW-1185">Reference proteome</keyword>
<dbReference type="EMBL" id="SOSA01000717">
    <property type="protein sequence ID" value="THC89063.1"/>
    <property type="molecule type" value="Genomic_DNA"/>
</dbReference>
<organism evidence="1 2">
    <name type="scientific">Aspergillus tanneri</name>
    <dbReference type="NCBI Taxonomy" id="1220188"/>
    <lineage>
        <taxon>Eukaryota</taxon>
        <taxon>Fungi</taxon>
        <taxon>Dikarya</taxon>
        <taxon>Ascomycota</taxon>
        <taxon>Pezizomycotina</taxon>
        <taxon>Eurotiomycetes</taxon>
        <taxon>Eurotiomycetidae</taxon>
        <taxon>Eurotiales</taxon>
        <taxon>Aspergillaceae</taxon>
        <taxon>Aspergillus</taxon>
        <taxon>Aspergillus subgen. Circumdati</taxon>
    </lineage>
</organism>
<dbReference type="Proteomes" id="UP000308092">
    <property type="component" value="Unassembled WGS sequence"/>
</dbReference>